<name>A0A8J7YKP5_9EURY</name>
<dbReference type="RefSeq" id="WP_220589711.1">
    <property type="nucleotide sequence ID" value="NZ_RKLQ01000004.1"/>
</dbReference>
<evidence type="ECO:0000256" key="1">
    <source>
        <dbReference type="ARBA" id="ARBA00010462"/>
    </source>
</evidence>
<dbReference type="InterPro" id="IPR000730">
    <property type="entry name" value="Pr_cel_nuc_antig"/>
</dbReference>
<feature type="compositionally biased region" description="Polar residues" evidence="5">
    <location>
        <begin position="1"/>
        <end position="10"/>
    </location>
</feature>
<feature type="compositionally biased region" description="Acidic residues" evidence="5">
    <location>
        <begin position="57"/>
        <end position="85"/>
    </location>
</feature>
<dbReference type="Proteomes" id="UP000783863">
    <property type="component" value="Unassembled WGS sequence"/>
</dbReference>
<comment type="caution">
    <text evidence="8">The sequence shown here is derived from an EMBL/GenBank/DDBJ whole genome shotgun (WGS) entry which is preliminary data.</text>
</comment>
<feature type="domain" description="Proliferating cell nuclear antigen PCNA N-terminal" evidence="6">
    <location>
        <begin position="103"/>
        <end position="193"/>
    </location>
</feature>
<dbReference type="Pfam" id="PF02747">
    <property type="entry name" value="PCNA_C"/>
    <property type="match status" value="1"/>
</dbReference>
<dbReference type="InterPro" id="IPR022649">
    <property type="entry name" value="Pr_cel_nuc_antig_C"/>
</dbReference>
<dbReference type="GO" id="GO:0030337">
    <property type="term" value="F:DNA polymerase processivity factor activity"/>
    <property type="evidence" value="ECO:0007669"/>
    <property type="project" value="UniProtKB-UniRule"/>
</dbReference>
<organism evidence="8 9">
    <name type="scientific">Haloarcula salinisoli</name>
    <dbReference type="NCBI Taxonomy" id="2487746"/>
    <lineage>
        <taxon>Archaea</taxon>
        <taxon>Methanobacteriati</taxon>
        <taxon>Methanobacteriota</taxon>
        <taxon>Stenosarchaea group</taxon>
        <taxon>Halobacteria</taxon>
        <taxon>Halobacteriales</taxon>
        <taxon>Haloarculaceae</taxon>
        <taxon>Haloarcula</taxon>
    </lineage>
</organism>
<evidence type="ECO:0000313" key="9">
    <source>
        <dbReference type="Proteomes" id="UP000783863"/>
    </source>
</evidence>
<evidence type="ECO:0000313" key="8">
    <source>
        <dbReference type="EMBL" id="MBX0305478.1"/>
    </source>
</evidence>
<dbReference type="PANTHER" id="PTHR11352">
    <property type="entry name" value="PROLIFERATING CELL NUCLEAR ANTIGEN"/>
    <property type="match status" value="1"/>
</dbReference>
<dbReference type="SUPFAM" id="SSF55979">
    <property type="entry name" value="DNA clamp"/>
    <property type="match status" value="2"/>
</dbReference>
<comment type="function">
    <text evidence="4">Sliding clamp subunit that acts as a moving platform for DNA processing. Responsible for tethering the catalytic subunit of DNA polymerase and other proteins to DNA during high-speed replication.</text>
</comment>
<dbReference type="CDD" id="cd00577">
    <property type="entry name" value="PCNA"/>
    <property type="match status" value="1"/>
</dbReference>
<reference evidence="8" key="1">
    <citation type="submission" date="2021-06" db="EMBL/GenBank/DDBJ databases">
        <title>Halomicroarcula sp. F24A a new haloarchaeum isolated from saline soil.</title>
        <authorList>
            <person name="Duran-Viseras A."/>
            <person name="Sanchez-Porro C."/>
            <person name="Ventosa A."/>
        </authorList>
    </citation>
    <scope>NUCLEOTIDE SEQUENCE</scope>
    <source>
        <strain evidence="8">F24A</strain>
    </source>
</reference>
<evidence type="ECO:0000256" key="3">
    <source>
        <dbReference type="ARBA" id="ARBA00023125"/>
    </source>
</evidence>
<keyword evidence="3 4" id="KW-0238">DNA-binding</keyword>
<dbReference type="EMBL" id="RKLQ01000004">
    <property type="protein sequence ID" value="MBX0305478.1"/>
    <property type="molecule type" value="Genomic_DNA"/>
</dbReference>
<accession>A0A8J7YKP5</accession>
<keyword evidence="9" id="KW-1185">Reference proteome</keyword>
<comment type="similarity">
    <text evidence="1 4">Belongs to the PCNA family.</text>
</comment>
<dbReference type="Pfam" id="PF00705">
    <property type="entry name" value="PCNA_N"/>
    <property type="match status" value="1"/>
</dbReference>
<evidence type="ECO:0000259" key="7">
    <source>
        <dbReference type="Pfam" id="PF02747"/>
    </source>
</evidence>
<dbReference type="GO" id="GO:0003677">
    <property type="term" value="F:DNA binding"/>
    <property type="evidence" value="ECO:0007669"/>
    <property type="project" value="UniProtKB-UniRule"/>
</dbReference>
<protein>
    <recommendedName>
        <fullName evidence="4">DNA polymerase sliding clamp</fullName>
    </recommendedName>
    <alternativeName>
        <fullName evidence="4">Proliferating cell nuclear antigen homolog</fullName>
        <shortName evidence="4">PCNA</shortName>
    </alternativeName>
</protein>
<evidence type="ECO:0000259" key="6">
    <source>
        <dbReference type="Pfam" id="PF00705"/>
    </source>
</evidence>
<dbReference type="NCBIfam" id="NF002222">
    <property type="entry name" value="PRK01115.1-5"/>
    <property type="match status" value="1"/>
</dbReference>
<proteinExistence type="inferred from homology"/>
<dbReference type="HAMAP" id="MF_00317">
    <property type="entry name" value="DNApol_clamp_arch"/>
    <property type="match status" value="1"/>
</dbReference>
<sequence>MSTNTESTADAQPEDDIDNLEIEADPEGTVEEDATDATTNEEVDGEANIDSEPAADLTDEQDTSEESIAEASDEADAEDETEEESVLTGPPERFQAAILGGELKNFVSTLRVIVDEAKLTVGPDGITSRAVDPANVAMYDLELSAAAFESYESSDGLLGVNLERFESVLKLAKKDDLVQVSFDTSTYKLLIVIDGVEFTMACIDPDSIRQEPEIPEMELPISLTVGGSQISRAVKAADMVSDHIGFRCVEADETVFIEAEGDTDDVSLRLTADEYESLDAVDGRALFSLDYIKNISKKLPKTDDVTLTFGDQFPMLVDYEIADGECSVAAMVAPRIET</sequence>
<dbReference type="GO" id="GO:0006275">
    <property type="term" value="P:regulation of DNA replication"/>
    <property type="evidence" value="ECO:0007669"/>
    <property type="project" value="UniProtKB-UniRule"/>
</dbReference>
<dbReference type="Gene3D" id="3.70.10.10">
    <property type="match status" value="1"/>
</dbReference>
<feature type="compositionally biased region" description="Acidic residues" evidence="5">
    <location>
        <begin position="12"/>
        <end position="49"/>
    </location>
</feature>
<evidence type="ECO:0000256" key="5">
    <source>
        <dbReference type="SAM" id="MobiDB-lite"/>
    </source>
</evidence>
<feature type="region of interest" description="Disordered" evidence="5">
    <location>
        <begin position="1"/>
        <end position="91"/>
    </location>
</feature>
<dbReference type="GO" id="GO:0006272">
    <property type="term" value="P:leading strand elongation"/>
    <property type="evidence" value="ECO:0007669"/>
    <property type="project" value="TreeGrafter"/>
</dbReference>
<evidence type="ECO:0000256" key="2">
    <source>
        <dbReference type="ARBA" id="ARBA00022705"/>
    </source>
</evidence>
<keyword evidence="2 4" id="KW-0235">DNA replication</keyword>
<gene>
    <name evidence="4" type="primary">pcn</name>
    <name evidence="8" type="ORF">EGD98_17600</name>
</gene>
<evidence type="ECO:0000256" key="4">
    <source>
        <dbReference type="HAMAP-Rule" id="MF_00317"/>
    </source>
</evidence>
<dbReference type="PANTHER" id="PTHR11352:SF0">
    <property type="entry name" value="PROLIFERATING CELL NUCLEAR ANTIGEN"/>
    <property type="match status" value="1"/>
</dbReference>
<feature type="domain" description="Proliferating cell nuclear antigen PCNA C-terminal" evidence="7">
    <location>
        <begin position="214"/>
        <end position="325"/>
    </location>
</feature>
<comment type="subunit">
    <text evidence="4">Homotrimer. The subunits circularize to form a toroid; DNA passes through its center. Replication factor C (RFC) is required to load the toroid on the DNA.</text>
</comment>
<dbReference type="AlphaFoldDB" id="A0A8J7YKP5"/>
<dbReference type="InterPro" id="IPR022648">
    <property type="entry name" value="Pr_cel_nuc_antig_N"/>
</dbReference>
<dbReference type="InterPro" id="IPR046938">
    <property type="entry name" value="DNA_clamp_sf"/>
</dbReference>